<dbReference type="Proteomes" id="UP001377168">
    <property type="component" value="Unassembled WGS sequence"/>
</dbReference>
<reference evidence="1" key="1">
    <citation type="submission" date="2024-03" db="EMBL/GenBank/DDBJ databases">
        <title>Novel Streptomyces species of biotechnological and ecological value are a feature of Machair soil.</title>
        <authorList>
            <person name="Prole J.R."/>
            <person name="Goodfellow M."/>
            <person name="Allenby N."/>
            <person name="Ward A.C."/>
        </authorList>
    </citation>
    <scope>NUCLEOTIDE SEQUENCE</scope>
    <source>
        <strain evidence="1">MS2.AVA.5</strain>
    </source>
</reference>
<keyword evidence="2" id="KW-1185">Reference proteome</keyword>
<protein>
    <submittedName>
        <fullName evidence="1">Uncharacterized protein</fullName>
    </submittedName>
</protein>
<dbReference type="EMBL" id="JBBKAJ010000022">
    <property type="protein sequence ID" value="MEJ8638366.1"/>
    <property type="molecule type" value="Genomic_DNA"/>
</dbReference>
<evidence type="ECO:0000313" key="1">
    <source>
        <dbReference type="EMBL" id="MEJ8638366.1"/>
    </source>
</evidence>
<sequence>MNQPAPYTVALRALARRAAPIALVALLALLGMSLGPGAQTVAMGELRPPASAPADPAHPGQPEEGDTGTSVPARARASVRPPGDDAGAGAGGRAVRPSQRFPDGPPRVPLAVRCVVLRC</sequence>
<comment type="caution">
    <text evidence="1">The sequence shown here is derived from an EMBL/GenBank/DDBJ whole genome shotgun (WGS) entry which is preliminary data.</text>
</comment>
<name>A0ACC6Q465_9ACTN</name>
<evidence type="ECO:0000313" key="2">
    <source>
        <dbReference type="Proteomes" id="UP001377168"/>
    </source>
</evidence>
<organism evidence="1 2">
    <name type="scientific">Streptomyces achmelvichensis</name>
    <dbReference type="NCBI Taxonomy" id="3134111"/>
    <lineage>
        <taxon>Bacteria</taxon>
        <taxon>Bacillati</taxon>
        <taxon>Actinomycetota</taxon>
        <taxon>Actinomycetes</taxon>
        <taxon>Kitasatosporales</taxon>
        <taxon>Streptomycetaceae</taxon>
        <taxon>Streptomyces</taxon>
    </lineage>
</organism>
<gene>
    <name evidence="1" type="ORF">WKI67_33915</name>
</gene>
<accession>A0ACC6Q465</accession>
<proteinExistence type="predicted"/>